<keyword evidence="2" id="KW-1185">Reference proteome</keyword>
<dbReference type="RefSeq" id="XP_004035199.1">
    <property type="nucleotide sequence ID" value="XM_004035151.1"/>
</dbReference>
<evidence type="ECO:0000313" key="2">
    <source>
        <dbReference type="Proteomes" id="UP000008983"/>
    </source>
</evidence>
<sequence length="109" mass="12618">MYLQGDYYGDKILTGSENLVQGTFDKNHPISYGVNNLYEGVTICHPQKIHNDFKVYAYNSNNQPLVVYSEANEWHGRIIVDCGFTKHWDGYWQKAGQHQYVSNANVWLT</sequence>
<dbReference type="AlphaFoldDB" id="G0QSU6"/>
<accession>G0QSU6</accession>
<dbReference type="InParanoid" id="G0QSU6"/>
<reference evidence="1 2" key="1">
    <citation type="submission" date="2011-07" db="EMBL/GenBank/DDBJ databases">
        <authorList>
            <person name="Coyne R."/>
            <person name="Brami D."/>
            <person name="Johnson J."/>
            <person name="Hostetler J."/>
            <person name="Hannick L."/>
            <person name="Clark T."/>
            <person name="Cassidy-Hanley D."/>
            <person name="Inman J."/>
        </authorList>
    </citation>
    <scope>NUCLEOTIDE SEQUENCE [LARGE SCALE GENOMIC DNA]</scope>
    <source>
        <strain evidence="1 2">G5</strain>
    </source>
</reference>
<evidence type="ECO:0000313" key="1">
    <source>
        <dbReference type="EMBL" id="EGR31713.1"/>
    </source>
</evidence>
<organism evidence="1 2">
    <name type="scientific">Ichthyophthirius multifiliis</name>
    <name type="common">White spot disease agent</name>
    <name type="synonym">Ich</name>
    <dbReference type="NCBI Taxonomy" id="5932"/>
    <lineage>
        <taxon>Eukaryota</taxon>
        <taxon>Sar</taxon>
        <taxon>Alveolata</taxon>
        <taxon>Ciliophora</taxon>
        <taxon>Intramacronucleata</taxon>
        <taxon>Oligohymenophorea</taxon>
        <taxon>Hymenostomatida</taxon>
        <taxon>Ophryoglenina</taxon>
        <taxon>Ichthyophthirius</taxon>
    </lineage>
</organism>
<gene>
    <name evidence="1" type="ORF">IMG5_103570</name>
</gene>
<dbReference type="GeneID" id="14907863"/>
<dbReference type="Proteomes" id="UP000008983">
    <property type="component" value="Unassembled WGS sequence"/>
</dbReference>
<dbReference type="EMBL" id="GL983824">
    <property type="protein sequence ID" value="EGR31713.1"/>
    <property type="molecule type" value="Genomic_DNA"/>
</dbReference>
<dbReference type="OrthoDB" id="9979212at2759"/>
<name>G0QSU6_ICHMU</name>
<protein>
    <submittedName>
        <fullName evidence="1">Type iii restriction res subunit family protein, putative</fullName>
    </submittedName>
</protein>
<proteinExistence type="predicted"/>